<gene>
    <name evidence="1" type="ORF">DVW87_05170</name>
</gene>
<name>A0A369VXK2_9SPHN</name>
<proteinExistence type="predicted"/>
<dbReference type="Proteomes" id="UP000253918">
    <property type="component" value="Unassembled WGS sequence"/>
</dbReference>
<keyword evidence="2" id="KW-1185">Reference proteome</keyword>
<dbReference type="OrthoDB" id="7584254at2"/>
<comment type="caution">
    <text evidence="1">The sequence shown here is derived from an EMBL/GenBank/DDBJ whole genome shotgun (WGS) entry which is preliminary data.</text>
</comment>
<evidence type="ECO:0000313" key="1">
    <source>
        <dbReference type="EMBL" id="RDE07048.1"/>
    </source>
</evidence>
<evidence type="ECO:0000313" key="2">
    <source>
        <dbReference type="Proteomes" id="UP000253918"/>
    </source>
</evidence>
<reference evidence="1 2" key="1">
    <citation type="submission" date="2018-07" db="EMBL/GenBank/DDBJ databases">
        <title>a novel species of Sphingomonas isolated from the rhizosphere soil of Araceae plant.</title>
        <authorList>
            <person name="Zhiyong W."/>
            <person name="Qinglan Z."/>
            <person name="Zhiwei F."/>
            <person name="Ding X."/>
            <person name="Gejiao W."/>
            <person name="Shixue Z."/>
        </authorList>
    </citation>
    <scope>NUCLEOTIDE SEQUENCE [LARGE SCALE GENOMIC DNA]</scope>
    <source>
        <strain evidence="1 2">WZY 27</strain>
    </source>
</reference>
<protein>
    <submittedName>
        <fullName evidence="1">Uncharacterized protein</fullName>
    </submittedName>
</protein>
<sequence>MKCISDKGFEIMGEHDRSCGDNYAHEPCPICRGEELDPDFLARIEQAGAQPRMTMTFDEAMEWLRAR</sequence>
<dbReference type="EMBL" id="QQNB01000001">
    <property type="protein sequence ID" value="RDE07048.1"/>
    <property type="molecule type" value="Genomic_DNA"/>
</dbReference>
<dbReference type="AlphaFoldDB" id="A0A369VXK2"/>
<accession>A0A369VXK2</accession>
<dbReference type="RefSeq" id="WP_114686628.1">
    <property type="nucleotide sequence ID" value="NZ_QQNB01000001.1"/>
</dbReference>
<organism evidence="1 2">
    <name type="scientific">Sphingomonas aracearum</name>
    <dbReference type="NCBI Taxonomy" id="2283317"/>
    <lineage>
        <taxon>Bacteria</taxon>
        <taxon>Pseudomonadati</taxon>
        <taxon>Pseudomonadota</taxon>
        <taxon>Alphaproteobacteria</taxon>
        <taxon>Sphingomonadales</taxon>
        <taxon>Sphingomonadaceae</taxon>
        <taxon>Sphingomonas</taxon>
    </lineage>
</organism>